<dbReference type="Proteomes" id="UP000762676">
    <property type="component" value="Unassembled WGS sequence"/>
</dbReference>
<comment type="caution">
    <text evidence="3">The sequence shown here is derived from an EMBL/GenBank/DDBJ whole genome shotgun (WGS) entry which is preliminary data.</text>
</comment>
<feature type="coiled-coil region" evidence="1">
    <location>
        <begin position="252"/>
        <end position="279"/>
    </location>
</feature>
<dbReference type="EMBL" id="BMAT01011262">
    <property type="protein sequence ID" value="GFR69260.1"/>
    <property type="molecule type" value="Genomic_DNA"/>
</dbReference>
<gene>
    <name evidence="3" type="ORF">ElyMa_005626100</name>
</gene>
<protein>
    <submittedName>
        <fullName evidence="3">Uncharacterized protein</fullName>
    </submittedName>
</protein>
<dbReference type="AlphaFoldDB" id="A0AAV4FA86"/>
<evidence type="ECO:0000313" key="3">
    <source>
        <dbReference type="EMBL" id="GFR69260.1"/>
    </source>
</evidence>
<reference evidence="3 4" key="1">
    <citation type="journal article" date="2021" name="Elife">
        <title>Chloroplast acquisition without the gene transfer in kleptoplastic sea slugs, Plakobranchus ocellatus.</title>
        <authorList>
            <person name="Maeda T."/>
            <person name="Takahashi S."/>
            <person name="Yoshida T."/>
            <person name="Shimamura S."/>
            <person name="Takaki Y."/>
            <person name="Nagai Y."/>
            <person name="Toyoda A."/>
            <person name="Suzuki Y."/>
            <person name="Arimoto A."/>
            <person name="Ishii H."/>
            <person name="Satoh N."/>
            <person name="Nishiyama T."/>
            <person name="Hasebe M."/>
            <person name="Maruyama T."/>
            <person name="Minagawa J."/>
            <person name="Obokata J."/>
            <person name="Shigenobu S."/>
        </authorList>
    </citation>
    <scope>NUCLEOTIDE SEQUENCE [LARGE SCALE GENOMIC DNA]</scope>
</reference>
<feature type="signal peptide" evidence="2">
    <location>
        <begin position="1"/>
        <end position="27"/>
    </location>
</feature>
<evidence type="ECO:0000313" key="4">
    <source>
        <dbReference type="Proteomes" id="UP000762676"/>
    </source>
</evidence>
<evidence type="ECO:0000256" key="1">
    <source>
        <dbReference type="SAM" id="Coils"/>
    </source>
</evidence>
<proteinExistence type="predicted"/>
<keyword evidence="4" id="KW-1185">Reference proteome</keyword>
<accession>A0AAV4FA86</accession>
<feature type="coiled-coil region" evidence="1">
    <location>
        <begin position="171"/>
        <end position="198"/>
    </location>
</feature>
<feature type="chain" id="PRO_5043528564" evidence="2">
    <location>
        <begin position="28"/>
        <end position="369"/>
    </location>
</feature>
<sequence>MTERMPNIPSQLARLAWLLTVVHQTSGFPDKPFQLTFSPADIIRDVTTDIWLECAHDGKTAESNIRQVTSVKLVKKSHSVWETLAEAAWLNATLRTYTFDGSNPAQPLLRFKWKTADQNVFGVYRCEVAGFDKMEAKVTESTADVELQGWDVASFLLKLQAQHGQEIKALEENHTVEMQRLNTRLNTLAEEVRQVSANSVYLKQEIANTNANVTFHNSSTHKKLDKINDGIATLNATVETMHCNYSIVRESVKESKNNLSSINKQLEQIRERFQRLDSNLTARLAHLSVRDVKEAASDSKVHSLEKTLDSVVQLVEVLSEHVTVLSQTVTSSEFSPDEQLAAVRESFLSLGGNITIAEDENSPLLDTEE</sequence>
<keyword evidence="2" id="KW-0732">Signal</keyword>
<evidence type="ECO:0000256" key="2">
    <source>
        <dbReference type="SAM" id="SignalP"/>
    </source>
</evidence>
<keyword evidence="1" id="KW-0175">Coiled coil</keyword>
<organism evidence="3 4">
    <name type="scientific">Elysia marginata</name>
    <dbReference type="NCBI Taxonomy" id="1093978"/>
    <lineage>
        <taxon>Eukaryota</taxon>
        <taxon>Metazoa</taxon>
        <taxon>Spiralia</taxon>
        <taxon>Lophotrochozoa</taxon>
        <taxon>Mollusca</taxon>
        <taxon>Gastropoda</taxon>
        <taxon>Heterobranchia</taxon>
        <taxon>Euthyneura</taxon>
        <taxon>Panpulmonata</taxon>
        <taxon>Sacoglossa</taxon>
        <taxon>Placobranchoidea</taxon>
        <taxon>Plakobranchidae</taxon>
        <taxon>Elysia</taxon>
    </lineage>
</organism>
<name>A0AAV4FA86_9GAST</name>